<dbReference type="EMBL" id="CP006577">
    <property type="protein sequence ID" value="AIG97303.1"/>
    <property type="molecule type" value="Genomic_DNA"/>
</dbReference>
<dbReference type="InterPro" id="IPR002692">
    <property type="entry name" value="S45"/>
</dbReference>
<evidence type="ECO:0000313" key="5">
    <source>
        <dbReference type="Proteomes" id="UP000028501"/>
    </source>
</evidence>
<dbReference type="InterPro" id="IPR023343">
    <property type="entry name" value="Penicillin_amidase_dom1"/>
</dbReference>
<dbReference type="InterPro" id="IPR014395">
    <property type="entry name" value="Pen/GL7ACA/AHL_acylase"/>
</dbReference>
<dbReference type="PIRSF" id="PIRSF001227">
    <property type="entry name" value="Pen_acylase"/>
    <property type="match status" value="1"/>
</dbReference>
<dbReference type="PANTHER" id="PTHR34218:SF4">
    <property type="entry name" value="ACYL-HOMOSERINE LACTONE ACYLASE QUIP"/>
    <property type="match status" value="1"/>
</dbReference>
<dbReference type="InterPro" id="IPR029055">
    <property type="entry name" value="Ntn_hydrolases_N"/>
</dbReference>
<dbReference type="GO" id="GO:0016811">
    <property type="term" value="F:hydrolase activity, acting on carbon-nitrogen (but not peptide) bonds, in linear amides"/>
    <property type="evidence" value="ECO:0007669"/>
    <property type="project" value="InterPro"/>
</dbReference>
<evidence type="ECO:0000256" key="1">
    <source>
        <dbReference type="ARBA" id="ARBA00006586"/>
    </source>
</evidence>
<evidence type="ECO:0000256" key="2">
    <source>
        <dbReference type="ARBA" id="ARBA00022801"/>
    </source>
</evidence>
<dbReference type="AlphaFoldDB" id="A0A075WIA1"/>
<dbReference type="Gene3D" id="1.10.1400.10">
    <property type="match status" value="1"/>
</dbReference>
<organism evidence="4 5">
    <name type="scientific">Archaeoglobus fulgidus DSM 8774</name>
    <dbReference type="NCBI Taxonomy" id="1344584"/>
    <lineage>
        <taxon>Archaea</taxon>
        <taxon>Methanobacteriati</taxon>
        <taxon>Methanobacteriota</taxon>
        <taxon>Archaeoglobi</taxon>
        <taxon>Archaeoglobales</taxon>
        <taxon>Archaeoglobaceae</taxon>
        <taxon>Archaeoglobus</taxon>
    </lineage>
</organism>
<dbReference type="Gene3D" id="1.10.439.10">
    <property type="entry name" value="Penicillin Amidohydrolase, domain 1"/>
    <property type="match status" value="1"/>
</dbReference>
<protein>
    <recommendedName>
        <fullName evidence="6">Penicillin amidase</fullName>
    </recommendedName>
</protein>
<dbReference type="InterPro" id="IPR043146">
    <property type="entry name" value="Penicillin_amidase_N_B-knob"/>
</dbReference>
<keyword evidence="2" id="KW-0378">Hydrolase</keyword>
<gene>
    <name evidence="4" type="ORF">AFULGI_00004950</name>
</gene>
<dbReference type="Gene3D" id="2.30.120.10">
    <property type="match status" value="1"/>
</dbReference>
<dbReference type="CDD" id="cd03747">
    <property type="entry name" value="Ntn_PGA_like"/>
    <property type="match status" value="1"/>
</dbReference>
<evidence type="ECO:0000313" key="4">
    <source>
        <dbReference type="EMBL" id="AIG97303.1"/>
    </source>
</evidence>
<dbReference type="PANTHER" id="PTHR34218">
    <property type="entry name" value="PEPTIDASE S45 PENICILLIN AMIDASE"/>
    <property type="match status" value="1"/>
</dbReference>
<dbReference type="Gene3D" id="3.60.20.10">
    <property type="entry name" value="Glutamine Phosphoribosylpyrophosphate, subunit 1, domain 1"/>
    <property type="match status" value="1"/>
</dbReference>
<dbReference type="RefSeq" id="WP_010877994.1">
    <property type="nucleotide sequence ID" value="NZ_CP006577.1"/>
</dbReference>
<dbReference type="MEROPS" id="S45.003"/>
<dbReference type="HOGENOM" id="CLU_011790_0_1_2"/>
<sequence>MKKLYAAIPLAVLVLLVLLAHSYLNLLAPFSGSLWEIDISKEIPNPYGWAEVYFDEYGVPHIVAENEKALAFAVGYVHAKDRLFQMDLHRRMMKGQLSEVFGEDFFDSDEFHVKMDFLGAAEASWSVLKDSEIGDLLVAYSEGVNYYIKNRPLPMEFKLAGYKPKEWTPVDSLLLGKEISWSLTGRFWDLERSFIVEKLGEKALELYPDYLNHSYPIIRTGMVNKSLLEWLKPFEAKDGFGSNNWVVSGKLTANGKPMLANDPHLLLMAPPVWYEMHLKVNGENVRGVSLPGVPVILIGMNDYVAWGFTNVGADVIDFYYYVWNGDKYLYKGEWLEPEKSIKVVKVKTKKGIEERQVVVEKTVHGPVLEKYGRKIAVAWTGLTATTEALAVYKYNHAHNISEFMEGLKLFDVPAQNVVYADIYGNVMYYPAGKFPIRLVNGTEVPGNVIFNGSAGEGEWRGFKPYGISSWDGFIPFEEIPHLINPDYVGTANQRVVFGYQHYLGDSMYFADPYRGMRIYEMLDEAANSGEKITPEYFMKMQRDVYSKPAEFFTPFIFEAEEKMSDKARSYAEKLRNWDFRMQKDSEAALIFSIWLDEFVNETFGDEFYSAGLESSFYPHLYVLQNLPSNSIWYDDIRTEQREQRDDIAARAMEKAVEIIETKGYRVYGDYNRLEIKHAFSSFVKFFDYPSMPMNGSTYTVFNFRRAVDWGTGLSQAGSSWRMIVNFDENYCVIPGGNSGNYFSPHYYDQLEMWANGQYKSFDFNVRGEKIVFREVSS</sequence>
<dbReference type="GO" id="GO:0017000">
    <property type="term" value="P:antibiotic biosynthetic process"/>
    <property type="evidence" value="ECO:0007669"/>
    <property type="project" value="InterPro"/>
</dbReference>
<keyword evidence="3" id="KW-0865">Zymogen</keyword>
<evidence type="ECO:0000256" key="3">
    <source>
        <dbReference type="ARBA" id="ARBA00023145"/>
    </source>
</evidence>
<proteinExistence type="inferred from homology"/>
<name>A0A075WIA1_ARCFL</name>
<dbReference type="GeneID" id="24794027"/>
<accession>A0A075WIA1</accession>
<dbReference type="KEGG" id="afg:AFULGI_00004950"/>
<reference evidence="4 5" key="1">
    <citation type="submission" date="2013-07" db="EMBL/GenBank/DDBJ databases">
        <title>Genome of Archaeoglobus fulgidus.</title>
        <authorList>
            <person name="Fiebig A."/>
            <person name="Birkeland N.-K."/>
        </authorList>
    </citation>
    <scope>NUCLEOTIDE SEQUENCE [LARGE SCALE GENOMIC DNA]</scope>
    <source>
        <strain evidence="4 5">DSM 8774</strain>
    </source>
</reference>
<dbReference type="InterPro" id="IPR043147">
    <property type="entry name" value="Penicillin_amidase_A-knob"/>
</dbReference>
<comment type="similarity">
    <text evidence="1">Belongs to the peptidase S45 family.</text>
</comment>
<dbReference type="SUPFAM" id="SSF56235">
    <property type="entry name" value="N-terminal nucleophile aminohydrolases (Ntn hydrolases)"/>
    <property type="match status" value="1"/>
</dbReference>
<dbReference type="Pfam" id="PF01804">
    <property type="entry name" value="Penicil_amidase"/>
    <property type="match status" value="1"/>
</dbReference>
<dbReference type="Proteomes" id="UP000028501">
    <property type="component" value="Chromosome"/>
</dbReference>
<evidence type="ECO:0008006" key="6">
    <source>
        <dbReference type="Google" id="ProtNLM"/>
    </source>
</evidence>